<sequence length="1244" mass="133515">MADLNPAHTPSPPSASQSRSSAGPSSPAVRRSPLASAPVNQLPMEDAGENAPPSPSSASQPSDAGDGPDEGYGDISPSYRARRHGSDRRGGSMSSRSELPKPKNLLPQSPSTALGGGGWRQPQANTDMLSPANLPHEILLHIFKFLLTRTTGHAYLRSSLMVCRSWCLCGVELLWHRPAFFHLSSLVRLIQTIRSPEQTFPYVTFIRRLNFSGIAGELTDQLFGFMSKCVRLERLAIAECSELSDQALSSTLSSLNNLVSIDLTNVKNLTDDTLEVMARNCKRLQGVNFTNCKKITSKGVAALGENCPLLRRVKFCSCELLGDEGVLPLILGCPMLLEVDFFNCPVISDRAVRQIWISSSHVRELRLANCGPLTDAGFPAPARMLTSSAAALDLSPSVSTRLAAPNVDHLNSAVGQHGSESAPTSRGASPVGAMRGTSPAQGRSSQAGLAHNGLSSTPSRSYTGPMSLSIPLKPPKTFEHLRILDLTNCNTISDDAIEGIISNAPRIRNLGLSKCTRLTDETVYSISRLGKNLQYLHLGHVSNITDRGVRHLVDHCTRIRYLDLANCTQLTDLSVMELASKLPKLKRIGLVRVHHITDNALYALVERHLNLQRVHLSYCTKISVAAVFWLLERLPKVTHISLTGVTAFQRPELQSMCRPPPEEFSATQRESFCVYSGHGVVELHRFLRTVYASEAAARQFMGQTSDLTAEDYRAVHLMRQVAERTRDERRWRYQRSEAASHLQGMIAATGASQLQARLQQCRYLPHPNPWTASSTFPLAHVTTSSTLRYPPELNEHFNNAGGIPTMGNADRRDEEDFPLAPEDWRDEHVNQTGQGWPAGVSSPDFAQMDPRVWSAPAMPARGTEQGQSVPSIGTNAGVPQSVMRHPLEPSRSDGPGASGPSSNTAMLGPYVGARAGSHASARPRGQASFASPMAGAPYPHTGLPDVRLSRHAPNVSATLTPSLMGPGPSGSLEPRWGSALLTDPSETLMASQPRLANSTSPIYGQFQEPVHSRGGGGTAAVGPSSRSPSSSTQPYGVPISDSSIANFPPPHPAAMARSAAASGAPLTGVEIVNAAGRQGQAGSGVGSVREPSQVRSMFVDQRRAMANMNRERDAVARDFQRRVHEAARGQQGAPAGSGSDATQPATSSSAPVGGSVRNTSPMRLDEEEAGDESDDKFVDAVGDASMSGNVSSSSQPIGAGASNGVQPRGFETGQEQAEADADRSTPDRLAHVREQRLRMLGEQL</sequence>
<evidence type="ECO:0000259" key="3">
    <source>
        <dbReference type="Pfam" id="PF25372"/>
    </source>
</evidence>
<dbReference type="SUPFAM" id="SSF52047">
    <property type="entry name" value="RNI-like"/>
    <property type="match status" value="2"/>
</dbReference>
<dbReference type="SUPFAM" id="SSF81383">
    <property type="entry name" value="F-box domain"/>
    <property type="match status" value="1"/>
</dbReference>
<dbReference type="EMBL" id="KZ819332">
    <property type="protein sequence ID" value="PWN19198.1"/>
    <property type="molecule type" value="Genomic_DNA"/>
</dbReference>
<keyword evidence="5" id="KW-1185">Reference proteome</keyword>
<evidence type="ECO:0000259" key="2">
    <source>
        <dbReference type="Pfam" id="PF12937"/>
    </source>
</evidence>
<dbReference type="InterPro" id="IPR036047">
    <property type="entry name" value="F-box-like_dom_sf"/>
</dbReference>
<dbReference type="GO" id="GO:0019005">
    <property type="term" value="C:SCF ubiquitin ligase complex"/>
    <property type="evidence" value="ECO:0007669"/>
    <property type="project" value="TreeGrafter"/>
</dbReference>
<dbReference type="RefSeq" id="XP_025346358.1">
    <property type="nucleotide sequence ID" value="XM_025493011.1"/>
</dbReference>
<gene>
    <name evidence="4" type="ORF">BCV69DRAFT_284353</name>
</gene>
<feature type="domain" description="F-box/LRR-repeat protein 15-like leucin rich repeat" evidence="3">
    <location>
        <begin position="531"/>
        <end position="645"/>
    </location>
</feature>
<evidence type="ECO:0000313" key="5">
    <source>
        <dbReference type="Proteomes" id="UP000245942"/>
    </source>
</evidence>
<dbReference type="SMART" id="SM00367">
    <property type="entry name" value="LRR_CC"/>
    <property type="match status" value="11"/>
</dbReference>
<feature type="compositionally biased region" description="Acidic residues" evidence="1">
    <location>
        <begin position="1165"/>
        <end position="1174"/>
    </location>
</feature>
<dbReference type="Pfam" id="PF13516">
    <property type="entry name" value="LRR_6"/>
    <property type="match status" value="1"/>
</dbReference>
<feature type="compositionally biased region" description="Polar residues" evidence="1">
    <location>
        <begin position="438"/>
        <end position="463"/>
    </location>
</feature>
<feature type="region of interest" description="Disordered" evidence="1">
    <location>
        <begin position="1005"/>
        <end position="1042"/>
    </location>
</feature>
<evidence type="ECO:0000256" key="1">
    <source>
        <dbReference type="SAM" id="MobiDB-lite"/>
    </source>
</evidence>
<name>A0A316U2X4_9BASI</name>
<dbReference type="InterPro" id="IPR006553">
    <property type="entry name" value="Leu-rich_rpt_Cys-con_subtyp"/>
</dbReference>
<feature type="compositionally biased region" description="Polar residues" evidence="1">
    <location>
        <begin position="864"/>
        <end position="878"/>
    </location>
</feature>
<dbReference type="GO" id="GO:0031146">
    <property type="term" value="P:SCF-dependent proteasomal ubiquitin-dependent protein catabolic process"/>
    <property type="evidence" value="ECO:0007669"/>
    <property type="project" value="TreeGrafter"/>
</dbReference>
<feature type="region of interest" description="Disordered" evidence="1">
    <location>
        <begin position="1123"/>
        <end position="1228"/>
    </location>
</feature>
<dbReference type="OrthoDB" id="10257471at2759"/>
<dbReference type="InterPro" id="IPR001611">
    <property type="entry name" value="Leu-rich_rpt"/>
</dbReference>
<protein>
    <submittedName>
        <fullName evidence="4">RNI-like protein</fullName>
    </submittedName>
</protein>
<dbReference type="CDD" id="cd09917">
    <property type="entry name" value="F-box_SF"/>
    <property type="match status" value="1"/>
</dbReference>
<organism evidence="4 5">
    <name type="scientific">Pseudomicrostroma glucosiphilum</name>
    <dbReference type="NCBI Taxonomy" id="1684307"/>
    <lineage>
        <taxon>Eukaryota</taxon>
        <taxon>Fungi</taxon>
        <taxon>Dikarya</taxon>
        <taxon>Basidiomycota</taxon>
        <taxon>Ustilaginomycotina</taxon>
        <taxon>Exobasidiomycetes</taxon>
        <taxon>Microstromatales</taxon>
        <taxon>Microstromatales incertae sedis</taxon>
        <taxon>Pseudomicrostroma</taxon>
    </lineage>
</organism>
<feature type="domain" description="F-box/LRR-repeat protein 15-like leucin rich repeat" evidence="3">
    <location>
        <begin position="232"/>
        <end position="379"/>
    </location>
</feature>
<feature type="compositionally biased region" description="Polar residues" evidence="1">
    <location>
        <begin position="1186"/>
        <end position="1196"/>
    </location>
</feature>
<feature type="region of interest" description="Disordered" evidence="1">
    <location>
        <begin position="856"/>
        <end position="945"/>
    </location>
</feature>
<feature type="region of interest" description="Disordered" evidence="1">
    <location>
        <begin position="1"/>
        <end position="127"/>
    </location>
</feature>
<dbReference type="Pfam" id="PF25372">
    <property type="entry name" value="DUF7885"/>
    <property type="match status" value="2"/>
</dbReference>
<dbReference type="PANTHER" id="PTHR13318">
    <property type="entry name" value="PARTNER OF PAIRED, ISOFORM B-RELATED"/>
    <property type="match status" value="1"/>
</dbReference>
<accession>A0A316U2X4</accession>
<proteinExistence type="predicted"/>
<feature type="compositionally biased region" description="Polar residues" evidence="1">
    <location>
        <begin position="418"/>
        <end position="427"/>
    </location>
</feature>
<dbReference type="STRING" id="1684307.A0A316U2X4"/>
<dbReference type="InterPro" id="IPR057207">
    <property type="entry name" value="FBXL15_LRR"/>
</dbReference>
<feature type="compositionally biased region" description="Polar residues" evidence="1">
    <location>
        <begin position="1139"/>
        <end position="1161"/>
    </location>
</feature>
<dbReference type="InterPro" id="IPR032675">
    <property type="entry name" value="LRR_dom_sf"/>
</dbReference>
<evidence type="ECO:0000313" key="4">
    <source>
        <dbReference type="EMBL" id="PWN19198.1"/>
    </source>
</evidence>
<dbReference type="Gene3D" id="3.80.10.10">
    <property type="entry name" value="Ribonuclease Inhibitor"/>
    <property type="match status" value="2"/>
</dbReference>
<feature type="compositionally biased region" description="Low complexity" evidence="1">
    <location>
        <begin position="14"/>
        <end position="33"/>
    </location>
</feature>
<feature type="region of interest" description="Disordered" evidence="1">
    <location>
        <begin position="411"/>
        <end position="463"/>
    </location>
</feature>
<dbReference type="InterPro" id="IPR001810">
    <property type="entry name" value="F-box_dom"/>
</dbReference>
<dbReference type="Proteomes" id="UP000245942">
    <property type="component" value="Unassembled WGS sequence"/>
</dbReference>
<feature type="domain" description="F-box" evidence="2">
    <location>
        <begin position="132"/>
        <end position="179"/>
    </location>
</feature>
<dbReference type="GeneID" id="37014745"/>
<reference evidence="4 5" key="1">
    <citation type="journal article" date="2018" name="Mol. Biol. Evol.">
        <title>Broad Genomic Sampling Reveals a Smut Pathogenic Ancestry of the Fungal Clade Ustilaginomycotina.</title>
        <authorList>
            <person name="Kijpornyongpan T."/>
            <person name="Mondo S.J."/>
            <person name="Barry K."/>
            <person name="Sandor L."/>
            <person name="Lee J."/>
            <person name="Lipzen A."/>
            <person name="Pangilinan J."/>
            <person name="LaButti K."/>
            <person name="Hainaut M."/>
            <person name="Henrissat B."/>
            <person name="Grigoriev I.V."/>
            <person name="Spatafora J.W."/>
            <person name="Aime M.C."/>
        </authorList>
    </citation>
    <scope>NUCLEOTIDE SEQUENCE [LARGE SCALE GENOMIC DNA]</scope>
    <source>
        <strain evidence="4 5">MCA 4718</strain>
    </source>
</reference>
<dbReference type="AlphaFoldDB" id="A0A316U2X4"/>
<dbReference type="Pfam" id="PF12937">
    <property type="entry name" value="F-box-like"/>
    <property type="match status" value="1"/>
</dbReference>